<evidence type="ECO:0000256" key="2">
    <source>
        <dbReference type="SAM" id="SignalP"/>
    </source>
</evidence>
<name>A0A7X6GWS5_9RHOB</name>
<reference evidence="3 4" key="1">
    <citation type="submission" date="2020-04" db="EMBL/GenBank/DDBJ databases">
        <authorList>
            <person name="Yoon J."/>
        </authorList>
    </citation>
    <scope>NUCLEOTIDE SEQUENCE [LARGE SCALE GENOMIC DNA]</scope>
    <source>
        <strain evidence="3 4">KMU-115</strain>
    </source>
</reference>
<keyword evidence="2" id="KW-0732">Signal</keyword>
<gene>
    <name evidence="3" type="ORF">HCU73_04450</name>
</gene>
<dbReference type="RefSeq" id="WP_168622174.1">
    <property type="nucleotide sequence ID" value="NZ_JAAZQQ010000001.1"/>
</dbReference>
<feature type="signal peptide" evidence="2">
    <location>
        <begin position="1"/>
        <end position="22"/>
    </location>
</feature>
<dbReference type="EMBL" id="JAAZQQ010000001">
    <property type="protein sequence ID" value="NKX43832.1"/>
    <property type="molecule type" value="Genomic_DNA"/>
</dbReference>
<protein>
    <submittedName>
        <fullName evidence="3">YjbH domain-containing protein</fullName>
    </submittedName>
</protein>
<proteinExistence type="predicted"/>
<accession>A0A7X6GWS5</accession>
<dbReference type="Proteomes" id="UP000526408">
    <property type="component" value="Unassembled WGS sequence"/>
</dbReference>
<evidence type="ECO:0000313" key="4">
    <source>
        <dbReference type="Proteomes" id="UP000526408"/>
    </source>
</evidence>
<dbReference type="Pfam" id="PF06082">
    <property type="entry name" value="YjbH"/>
    <property type="match status" value="1"/>
</dbReference>
<organism evidence="3 4">
    <name type="scientific">Roseicyclus persicicus</name>
    <dbReference type="NCBI Taxonomy" id="2650661"/>
    <lineage>
        <taxon>Bacteria</taxon>
        <taxon>Pseudomonadati</taxon>
        <taxon>Pseudomonadota</taxon>
        <taxon>Alphaproteobacteria</taxon>
        <taxon>Rhodobacterales</taxon>
        <taxon>Roseobacteraceae</taxon>
        <taxon>Roseicyclus</taxon>
    </lineage>
</organism>
<comment type="caution">
    <text evidence="3">The sequence shown here is derived from an EMBL/GenBank/DDBJ whole genome shotgun (WGS) entry which is preliminary data.</text>
</comment>
<keyword evidence="4" id="KW-1185">Reference proteome</keyword>
<dbReference type="InterPro" id="IPR010344">
    <property type="entry name" value="YbjH"/>
</dbReference>
<feature type="region of interest" description="Disordered" evidence="1">
    <location>
        <begin position="290"/>
        <end position="311"/>
    </location>
</feature>
<feature type="chain" id="PRO_5031571401" evidence="2">
    <location>
        <begin position="23"/>
        <end position="721"/>
    </location>
</feature>
<sequence length="721" mass="78756">MRTTSRLCTLAFAALALGGAQAASAQTEPNRSLSAQPTLNFYGLPGLMDMPSAGAMPDGNLATTVVHFADQTRGTLSFQVLPRVTATLRYSVIGGFFTPDASPPAQEFYFDRSFDLHWLAIPEGGWWPAVAVGIRDVVGTGIYGGEYVVATRHFGADDQLAVTAGIGWGRLGQRSPLGQPFGPRPPIDIGLGGNVDFDQFFRGDAALFGGIEWQATDRLRVQVEYSSDLYLAEAADGLLSVESPINIGATYRLGRNATIGAHYLYGNTFGLSYSLLIDPRRPAANSLVTAAPNPVAPRPPRTQPYATGWTAQPDGPAILRDNVARLMEEEGLDLLGLSLDAGRAVIRVRNTRYQFESMALGRAMRVLSITMPHSVEVFEVVFVVEGMDVSRVRMSRSDIEALEHAPDGAAQLLARAEVEDPLGARDPELIEILEPGRRFTWGVSPYLETALFDPSAPIRADVGVRAEARYEFGNGFVAEGEVRARVAGNLDEQRQVDGPVASPTAPYPVRTDAYLYNRESDARVERLTFSHYGRPARNIYSRLTVGYLERMYAGVSGELLWRPVDSRLGLGIEVNHVWQRDFDGGFGLRDYDVTMGHVSAYFDLGGDFEAQVDAGRYLAGDYGATLRLERVFDNGWRVGAFATFTDVSFDDFGEGSFDKGITLDIPLGWTAGTATRENVAATIRPVLRDGGATLNIEGRLNGLVTDYHRPRFEDTRGMIWR</sequence>
<evidence type="ECO:0000256" key="1">
    <source>
        <dbReference type="SAM" id="MobiDB-lite"/>
    </source>
</evidence>
<evidence type="ECO:0000313" key="3">
    <source>
        <dbReference type="EMBL" id="NKX43832.1"/>
    </source>
</evidence>
<dbReference type="AlphaFoldDB" id="A0A7X6GWS5"/>